<reference evidence="4 5" key="1">
    <citation type="submission" date="2018-06" db="EMBL/GenBank/DDBJ databases">
        <title>Complete genome of Desulfovibrio marinus P48SEP.</title>
        <authorList>
            <person name="Crispim J.S."/>
            <person name="Vidigal P.M.P."/>
            <person name="Silva L.C.F."/>
            <person name="Araujo L.C."/>
            <person name="Laguardia C.N."/>
            <person name="Dias R.S."/>
            <person name="Sousa M.P."/>
            <person name="Paula S.O."/>
            <person name="Silva C."/>
        </authorList>
    </citation>
    <scope>NUCLEOTIDE SEQUENCE [LARGE SCALE GENOMIC DNA]</scope>
    <source>
        <strain evidence="4 5">P48SEP</strain>
    </source>
</reference>
<dbReference type="Pfam" id="PF13600">
    <property type="entry name" value="DUF4140"/>
    <property type="match status" value="1"/>
</dbReference>
<dbReference type="Proteomes" id="UP000434052">
    <property type="component" value="Unassembled WGS sequence"/>
</dbReference>
<dbReference type="PANTHER" id="PTHR31005">
    <property type="entry name" value="DUF4139 DOMAIN-CONTAINING PROTEIN"/>
    <property type="match status" value="1"/>
</dbReference>
<protein>
    <recommendedName>
        <fullName evidence="6">DUF4139 domain-containing protein</fullName>
    </recommendedName>
</protein>
<dbReference type="InterPro" id="IPR011935">
    <property type="entry name" value="CHP02231"/>
</dbReference>
<dbReference type="AlphaFoldDB" id="A0A6P1ZAR4"/>
<evidence type="ECO:0000259" key="2">
    <source>
        <dbReference type="Pfam" id="PF13598"/>
    </source>
</evidence>
<evidence type="ECO:0000259" key="3">
    <source>
        <dbReference type="Pfam" id="PF13600"/>
    </source>
</evidence>
<comment type="caution">
    <text evidence="4">The sequence shown here is derived from an EMBL/GenBank/DDBJ whole genome shotgun (WGS) entry which is preliminary data.</text>
</comment>
<evidence type="ECO:0000256" key="1">
    <source>
        <dbReference type="SAM" id="SignalP"/>
    </source>
</evidence>
<dbReference type="Pfam" id="PF13598">
    <property type="entry name" value="DUF4139"/>
    <property type="match status" value="1"/>
</dbReference>
<evidence type="ECO:0000313" key="4">
    <source>
        <dbReference type="EMBL" id="TVM30842.1"/>
    </source>
</evidence>
<dbReference type="NCBIfam" id="TIGR02231">
    <property type="entry name" value="mucoidy inhibitor MuiA family protein"/>
    <property type="match status" value="1"/>
</dbReference>
<name>A0A6P1ZAR4_9BACT</name>
<dbReference type="EMBL" id="QMIF01000019">
    <property type="protein sequence ID" value="TVM30842.1"/>
    <property type="molecule type" value="Genomic_DNA"/>
</dbReference>
<gene>
    <name evidence="4" type="ORF">DQK91_19900</name>
</gene>
<dbReference type="OrthoDB" id="5449693at2"/>
<evidence type="ECO:0000313" key="5">
    <source>
        <dbReference type="Proteomes" id="UP000434052"/>
    </source>
</evidence>
<accession>A0A6P1ZAR4</accession>
<sequence length="517" mass="57220">MRRHLHLFSAAAILTLLLLANAPTADAEVVEATLYPNSARVVESLTLQPVNGTVEWTVPLSADPQTLRVESITDGVSLVDVHWEQVPAEPSLEVDSIRTQLNATRTRLAEVQGGLDAITTQLSFWNNLPEFKPEAATELEQTATAMGREIQKLVAGRYPLSEERKDLEKTIKDLEAKLNDLTGKARDSWRVTAMLDGALFSPSVDLTAAYILSGCGWEPLYRLDARPAKAAVEFGFDARMWQSSGQDWTDVDLELATVRPELGLEPPRLPNWVIQERPKPQPVMRQKALGAAQDSVMFNEEAVAPSAMMAPVQQRMTNYTSWEIGRRSLPAGEQPRLSVMEESWPATFLYTVRPSVNDMAFLTAAVDLPQARDLPPGPAVFMADGAVVGKRPFSLGEKETDIFFGADPLVTAEMTLEAKQAGDAGIISTKQTYLWDWTIEVRNGEKHEVAIRVEEPAPQVRNENIKLEVKSQPEAQKTDKQMLEWEKTLPAGGTWTIDHSVSLTAPGNMDLDLGFRR</sequence>
<dbReference type="RefSeq" id="WP_144307163.1">
    <property type="nucleotide sequence ID" value="NZ_QMIF01000019.1"/>
</dbReference>
<feature type="domain" description="DUF4140" evidence="3">
    <location>
        <begin position="32"/>
        <end position="125"/>
    </location>
</feature>
<feature type="chain" id="PRO_5026773892" description="DUF4139 domain-containing protein" evidence="1">
    <location>
        <begin position="28"/>
        <end position="517"/>
    </location>
</feature>
<proteinExistence type="predicted"/>
<feature type="signal peptide" evidence="1">
    <location>
        <begin position="1"/>
        <end position="27"/>
    </location>
</feature>
<evidence type="ECO:0008006" key="6">
    <source>
        <dbReference type="Google" id="ProtNLM"/>
    </source>
</evidence>
<dbReference type="PANTHER" id="PTHR31005:SF8">
    <property type="entry name" value="DUF4139 DOMAIN-CONTAINING PROTEIN"/>
    <property type="match status" value="1"/>
</dbReference>
<feature type="domain" description="DUF4139" evidence="2">
    <location>
        <begin position="206"/>
        <end position="506"/>
    </location>
</feature>
<dbReference type="InterPro" id="IPR037291">
    <property type="entry name" value="DUF4139"/>
</dbReference>
<organism evidence="4 5">
    <name type="scientific">Oceanidesulfovibrio marinus</name>
    <dbReference type="NCBI Taxonomy" id="370038"/>
    <lineage>
        <taxon>Bacteria</taxon>
        <taxon>Pseudomonadati</taxon>
        <taxon>Thermodesulfobacteriota</taxon>
        <taxon>Desulfovibrionia</taxon>
        <taxon>Desulfovibrionales</taxon>
        <taxon>Desulfovibrionaceae</taxon>
        <taxon>Oceanidesulfovibrio</taxon>
    </lineage>
</organism>
<keyword evidence="1" id="KW-0732">Signal</keyword>
<dbReference type="InterPro" id="IPR025554">
    <property type="entry name" value="DUF4140"/>
</dbReference>